<evidence type="ECO:0000313" key="3">
    <source>
        <dbReference type="Proteomes" id="UP001234178"/>
    </source>
</evidence>
<evidence type="ECO:0000313" key="2">
    <source>
        <dbReference type="EMBL" id="KAK4018952.1"/>
    </source>
</evidence>
<reference evidence="2 3" key="1">
    <citation type="journal article" date="2023" name="Nucleic Acids Res.">
        <title>The hologenome of Daphnia magna reveals possible DNA methylation and microbiome-mediated evolution of the host genome.</title>
        <authorList>
            <person name="Chaturvedi A."/>
            <person name="Li X."/>
            <person name="Dhandapani V."/>
            <person name="Marshall H."/>
            <person name="Kissane S."/>
            <person name="Cuenca-Cambronero M."/>
            <person name="Asole G."/>
            <person name="Calvet F."/>
            <person name="Ruiz-Romero M."/>
            <person name="Marangio P."/>
            <person name="Guigo R."/>
            <person name="Rago D."/>
            <person name="Mirbahai L."/>
            <person name="Eastwood N."/>
            <person name="Colbourne J.K."/>
            <person name="Zhou J."/>
            <person name="Mallon E."/>
            <person name="Orsini L."/>
        </authorList>
    </citation>
    <scope>NUCLEOTIDE SEQUENCE [LARGE SCALE GENOMIC DNA]</scope>
    <source>
        <strain evidence="2">LRV0_1</strain>
    </source>
</reference>
<name>A0ABR0A1C1_9CRUS</name>
<dbReference type="EMBL" id="JAOYFB010000036">
    <property type="protein sequence ID" value="KAK4018952.1"/>
    <property type="molecule type" value="Genomic_DNA"/>
</dbReference>
<evidence type="ECO:0000256" key="1">
    <source>
        <dbReference type="SAM" id="MobiDB-lite"/>
    </source>
</evidence>
<proteinExistence type="predicted"/>
<feature type="compositionally biased region" description="Polar residues" evidence="1">
    <location>
        <begin position="1"/>
        <end position="16"/>
    </location>
</feature>
<feature type="region of interest" description="Disordered" evidence="1">
    <location>
        <begin position="1"/>
        <end position="21"/>
    </location>
</feature>
<comment type="caution">
    <text evidence="2">The sequence shown here is derived from an EMBL/GenBank/DDBJ whole genome shotgun (WGS) entry which is preliminary data.</text>
</comment>
<gene>
    <name evidence="2" type="ORF">OUZ56_000987</name>
</gene>
<dbReference type="Proteomes" id="UP001234178">
    <property type="component" value="Unassembled WGS sequence"/>
</dbReference>
<sequence>MYLKPTSHTGRRTNSGLKKRADDVERGIKAAVVSDVAEAAKKLIGERVNTPFIVHEFNAFSNSKALDAWTLKQTKLVLAASLKGSNDCGLKANEWVADVSGLLDGKGGGSAVSAQATGNNPAGLAEAMKKVAVLAQSKLGLVAEIAASTAKLGAEPVDGPTLFSTSGSVHTNIALIASQYANTKLNVVTEVLDLPSSTFISYKFPALSAGDVHVSGLAAVSVYLAPKSLKGNS</sequence>
<protein>
    <submittedName>
        <fullName evidence="2">Uncharacterized protein</fullName>
    </submittedName>
</protein>
<accession>A0ABR0A1C1</accession>
<organism evidence="2 3">
    <name type="scientific">Daphnia magna</name>
    <dbReference type="NCBI Taxonomy" id="35525"/>
    <lineage>
        <taxon>Eukaryota</taxon>
        <taxon>Metazoa</taxon>
        <taxon>Ecdysozoa</taxon>
        <taxon>Arthropoda</taxon>
        <taxon>Crustacea</taxon>
        <taxon>Branchiopoda</taxon>
        <taxon>Diplostraca</taxon>
        <taxon>Cladocera</taxon>
        <taxon>Anomopoda</taxon>
        <taxon>Daphniidae</taxon>
        <taxon>Daphnia</taxon>
    </lineage>
</organism>
<keyword evidence="3" id="KW-1185">Reference proteome</keyword>
<dbReference type="Gene3D" id="3.10.310.40">
    <property type="match status" value="1"/>
</dbReference>